<feature type="region of interest" description="Disordered" evidence="1">
    <location>
        <begin position="1"/>
        <end position="58"/>
    </location>
</feature>
<reference evidence="2 3" key="1">
    <citation type="journal article" date="2013" name="Curr. Biol.">
        <title>The Genome of the Foraminiferan Reticulomyxa filosa.</title>
        <authorList>
            <person name="Glockner G."/>
            <person name="Hulsmann N."/>
            <person name="Schleicher M."/>
            <person name="Noegel A.A."/>
            <person name="Eichinger L."/>
            <person name="Gallinger C."/>
            <person name="Pawlowski J."/>
            <person name="Sierra R."/>
            <person name="Euteneuer U."/>
            <person name="Pillet L."/>
            <person name="Moustafa A."/>
            <person name="Platzer M."/>
            <person name="Groth M."/>
            <person name="Szafranski K."/>
            <person name="Schliwa M."/>
        </authorList>
    </citation>
    <scope>NUCLEOTIDE SEQUENCE [LARGE SCALE GENOMIC DNA]</scope>
</reference>
<dbReference type="AlphaFoldDB" id="X6LSU3"/>
<feature type="compositionally biased region" description="Basic and acidic residues" evidence="1">
    <location>
        <begin position="1"/>
        <end position="14"/>
    </location>
</feature>
<keyword evidence="3" id="KW-1185">Reference proteome</keyword>
<feature type="non-terminal residue" evidence="2">
    <location>
        <position position="124"/>
    </location>
</feature>
<dbReference type="Proteomes" id="UP000023152">
    <property type="component" value="Unassembled WGS sequence"/>
</dbReference>
<organism evidence="2 3">
    <name type="scientific">Reticulomyxa filosa</name>
    <dbReference type="NCBI Taxonomy" id="46433"/>
    <lineage>
        <taxon>Eukaryota</taxon>
        <taxon>Sar</taxon>
        <taxon>Rhizaria</taxon>
        <taxon>Retaria</taxon>
        <taxon>Foraminifera</taxon>
        <taxon>Monothalamids</taxon>
        <taxon>Reticulomyxidae</taxon>
        <taxon>Reticulomyxa</taxon>
    </lineage>
</organism>
<name>X6LSU3_RETFI</name>
<protein>
    <submittedName>
        <fullName evidence="2">Uncharacterized protein</fullName>
    </submittedName>
</protein>
<evidence type="ECO:0000313" key="2">
    <source>
        <dbReference type="EMBL" id="ETO04421.1"/>
    </source>
</evidence>
<feature type="compositionally biased region" description="Basic and acidic residues" evidence="1">
    <location>
        <begin position="25"/>
        <end position="48"/>
    </location>
</feature>
<proteinExistence type="predicted"/>
<comment type="caution">
    <text evidence="2">The sequence shown here is derived from an EMBL/GenBank/DDBJ whole genome shotgun (WGS) entry which is preliminary data.</text>
</comment>
<gene>
    <name evidence="2" type="ORF">RFI_32976</name>
</gene>
<accession>X6LSU3</accession>
<dbReference type="EMBL" id="ASPP01029393">
    <property type="protein sequence ID" value="ETO04421.1"/>
    <property type="molecule type" value="Genomic_DNA"/>
</dbReference>
<evidence type="ECO:0000313" key="3">
    <source>
        <dbReference type="Proteomes" id="UP000023152"/>
    </source>
</evidence>
<evidence type="ECO:0000256" key="1">
    <source>
        <dbReference type="SAM" id="MobiDB-lite"/>
    </source>
</evidence>
<sequence>MNTRERQYEEDTRPVNRSNGEIPLDEIKKTIEDKERKREEEAEVNKNEDENEDDKAWHGRAKSTVANFFDVAVGDRVRILENKTGVMPYLVWSFPMKRIDGKWYDLFTRFEKKKSLVSVEFCFN</sequence>